<dbReference type="Proteomes" id="UP001341840">
    <property type="component" value="Unassembled WGS sequence"/>
</dbReference>
<sequence>MRRSLRLAELDICLRVEVVEAVEEEVDHKAGPLRRRGSMVQAPAGLIRQGPVRQWRLMIAGYLLCLSTILTAALPAQ</sequence>
<dbReference type="EMBL" id="JASCZI010272193">
    <property type="protein sequence ID" value="MED6220928.1"/>
    <property type="molecule type" value="Genomic_DNA"/>
</dbReference>
<proteinExistence type="predicted"/>
<comment type="caution">
    <text evidence="2">The sequence shown here is derived from an EMBL/GenBank/DDBJ whole genome shotgun (WGS) entry which is preliminary data.</text>
</comment>
<protein>
    <submittedName>
        <fullName evidence="2">Uncharacterized protein</fullName>
    </submittedName>
</protein>
<keyword evidence="3" id="KW-1185">Reference proteome</keyword>
<keyword evidence="1" id="KW-1133">Transmembrane helix</keyword>
<reference evidence="2 3" key="1">
    <citation type="journal article" date="2023" name="Plants (Basel)">
        <title>Bridging the Gap: Combining Genomics and Transcriptomics Approaches to Understand Stylosanthes scabra, an Orphan Legume from the Brazilian Caatinga.</title>
        <authorList>
            <person name="Ferreira-Neto J.R.C."/>
            <person name="da Silva M.D."/>
            <person name="Binneck E."/>
            <person name="de Melo N.F."/>
            <person name="da Silva R.H."/>
            <person name="de Melo A.L.T.M."/>
            <person name="Pandolfi V."/>
            <person name="Bustamante F.O."/>
            <person name="Brasileiro-Vidal A.C."/>
            <person name="Benko-Iseppon A.M."/>
        </authorList>
    </citation>
    <scope>NUCLEOTIDE SEQUENCE [LARGE SCALE GENOMIC DNA]</scope>
    <source>
        <tissue evidence="2">Leaves</tissue>
    </source>
</reference>
<evidence type="ECO:0000256" key="1">
    <source>
        <dbReference type="SAM" id="Phobius"/>
    </source>
</evidence>
<feature type="transmembrane region" description="Helical" evidence="1">
    <location>
        <begin position="57"/>
        <end position="76"/>
    </location>
</feature>
<accession>A0ABU6ZG69</accession>
<organism evidence="2 3">
    <name type="scientific">Stylosanthes scabra</name>
    <dbReference type="NCBI Taxonomy" id="79078"/>
    <lineage>
        <taxon>Eukaryota</taxon>
        <taxon>Viridiplantae</taxon>
        <taxon>Streptophyta</taxon>
        <taxon>Embryophyta</taxon>
        <taxon>Tracheophyta</taxon>
        <taxon>Spermatophyta</taxon>
        <taxon>Magnoliopsida</taxon>
        <taxon>eudicotyledons</taxon>
        <taxon>Gunneridae</taxon>
        <taxon>Pentapetalae</taxon>
        <taxon>rosids</taxon>
        <taxon>fabids</taxon>
        <taxon>Fabales</taxon>
        <taxon>Fabaceae</taxon>
        <taxon>Papilionoideae</taxon>
        <taxon>50 kb inversion clade</taxon>
        <taxon>dalbergioids sensu lato</taxon>
        <taxon>Dalbergieae</taxon>
        <taxon>Pterocarpus clade</taxon>
        <taxon>Stylosanthes</taxon>
    </lineage>
</organism>
<keyword evidence="1" id="KW-0472">Membrane</keyword>
<gene>
    <name evidence="2" type="ORF">PIB30_049478</name>
</gene>
<keyword evidence="1" id="KW-0812">Transmembrane</keyword>
<name>A0ABU6ZG69_9FABA</name>
<evidence type="ECO:0000313" key="3">
    <source>
        <dbReference type="Proteomes" id="UP001341840"/>
    </source>
</evidence>
<evidence type="ECO:0000313" key="2">
    <source>
        <dbReference type="EMBL" id="MED6220928.1"/>
    </source>
</evidence>